<evidence type="ECO:0000313" key="1">
    <source>
        <dbReference type="EMBL" id="MPC10311.1"/>
    </source>
</evidence>
<dbReference type="AlphaFoldDB" id="A0A5B7CN89"/>
<comment type="caution">
    <text evidence="1">The sequence shown here is derived from an EMBL/GenBank/DDBJ whole genome shotgun (WGS) entry which is preliminary data.</text>
</comment>
<reference evidence="1 2" key="1">
    <citation type="submission" date="2019-05" db="EMBL/GenBank/DDBJ databases">
        <title>Another draft genome of Portunus trituberculatus and its Hox gene families provides insights of decapod evolution.</title>
        <authorList>
            <person name="Jeong J.-H."/>
            <person name="Song I."/>
            <person name="Kim S."/>
            <person name="Choi T."/>
            <person name="Kim D."/>
            <person name="Ryu S."/>
            <person name="Kim W."/>
        </authorList>
    </citation>
    <scope>NUCLEOTIDE SEQUENCE [LARGE SCALE GENOMIC DNA]</scope>
    <source>
        <tissue evidence="1">Muscle</tissue>
    </source>
</reference>
<accession>A0A5B7CN89</accession>
<name>A0A5B7CN89_PORTR</name>
<dbReference type="Proteomes" id="UP000324222">
    <property type="component" value="Unassembled WGS sequence"/>
</dbReference>
<dbReference type="EMBL" id="VSRR010000110">
    <property type="protein sequence ID" value="MPC10311.1"/>
    <property type="molecule type" value="Genomic_DNA"/>
</dbReference>
<keyword evidence="2" id="KW-1185">Reference proteome</keyword>
<organism evidence="1 2">
    <name type="scientific">Portunus trituberculatus</name>
    <name type="common">Swimming crab</name>
    <name type="synonym">Neptunus trituberculatus</name>
    <dbReference type="NCBI Taxonomy" id="210409"/>
    <lineage>
        <taxon>Eukaryota</taxon>
        <taxon>Metazoa</taxon>
        <taxon>Ecdysozoa</taxon>
        <taxon>Arthropoda</taxon>
        <taxon>Crustacea</taxon>
        <taxon>Multicrustacea</taxon>
        <taxon>Malacostraca</taxon>
        <taxon>Eumalacostraca</taxon>
        <taxon>Eucarida</taxon>
        <taxon>Decapoda</taxon>
        <taxon>Pleocyemata</taxon>
        <taxon>Brachyura</taxon>
        <taxon>Eubrachyura</taxon>
        <taxon>Portunoidea</taxon>
        <taxon>Portunidae</taxon>
        <taxon>Portuninae</taxon>
        <taxon>Portunus</taxon>
    </lineage>
</organism>
<gene>
    <name evidence="1" type="ORF">E2C01_002945</name>
</gene>
<protein>
    <submittedName>
        <fullName evidence="1">Uncharacterized protein</fullName>
    </submittedName>
</protein>
<evidence type="ECO:0000313" key="2">
    <source>
        <dbReference type="Proteomes" id="UP000324222"/>
    </source>
</evidence>
<proteinExistence type="predicted"/>
<sequence>MKFDQTEAVERPALNIHQQLRPYCLLSNSLLVVQLDTHRTHLLDDCLSVPGTFSHTTPTHQMLTLLKMVLYTLKGL</sequence>